<protein>
    <submittedName>
        <fullName evidence="2">Uncharacterized protein</fullName>
    </submittedName>
</protein>
<evidence type="ECO:0000313" key="2">
    <source>
        <dbReference type="EMBL" id="KAK2111071.1"/>
    </source>
</evidence>
<dbReference type="EMBL" id="JASSZA010000005">
    <property type="protein sequence ID" value="KAK2111071.1"/>
    <property type="molecule type" value="Genomic_DNA"/>
</dbReference>
<sequence length="84" mass="9142">MTKKHEDLPSPNCKEVQEAHRSSGQALSACGLDVLCTQEGDVGKTLQQAPSHFPWWSIVPLMVPSRAPEEPDPFVGAPIPPCEH</sequence>
<evidence type="ECO:0000313" key="3">
    <source>
        <dbReference type="Proteomes" id="UP001266305"/>
    </source>
</evidence>
<gene>
    <name evidence="2" type="ORF">P7K49_010817</name>
</gene>
<dbReference type="Proteomes" id="UP001266305">
    <property type="component" value="Unassembled WGS sequence"/>
</dbReference>
<reference evidence="2 3" key="1">
    <citation type="submission" date="2023-05" db="EMBL/GenBank/DDBJ databases">
        <title>B98-5 Cell Line De Novo Hybrid Assembly: An Optical Mapping Approach.</title>
        <authorList>
            <person name="Kananen K."/>
            <person name="Auerbach J.A."/>
            <person name="Kautto E."/>
            <person name="Blachly J.S."/>
        </authorList>
    </citation>
    <scope>NUCLEOTIDE SEQUENCE [LARGE SCALE GENOMIC DNA]</scope>
    <source>
        <strain evidence="2">B95-8</strain>
        <tissue evidence="2">Cell line</tissue>
    </source>
</reference>
<feature type="region of interest" description="Disordered" evidence="1">
    <location>
        <begin position="1"/>
        <end position="20"/>
    </location>
</feature>
<comment type="caution">
    <text evidence="2">The sequence shown here is derived from an EMBL/GenBank/DDBJ whole genome shotgun (WGS) entry which is preliminary data.</text>
</comment>
<evidence type="ECO:0000256" key="1">
    <source>
        <dbReference type="SAM" id="MobiDB-lite"/>
    </source>
</evidence>
<keyword evidence="3" id="KW-1185">Reference proteome</keyword>
<accession>A0ABQ9VNW5</accession>
<organism evidence="2 3">
    <name type="scientific">Saguinus oedipus</name>
    <name type="common">Cotton-top tamarin</name>
    <name type="synonym">Oedipomidas oedipus</name>
    <dbReference type="NCBI Taxonomy" id="9490"/>
    <lineage>
        <taxon>Eukaryota</taxon>
        <taxon>Metazoa</taxon>
        <taxon>Chordata</taxon>
        <taxon>Craniata</taxon>
        <taxon>Vertebrata</taxon>
        <taxon>Euteleostomi</taxon>
        <taxon>Mammalia</taxon>
        <taxon>Eutheria</taxon>
        <taxon>Euarchontoglires</taxon>
        <taxon>Primates</taxon>
        <taxon>Haplorrhini</taxon>
        <taxon>Platyrrhini</taxon>
        <taxon>Cebidae</taxon>
        <taxon>Callitrichinae</taxon>
        <taxon>Saguinus</taxon>
    </lineage>
</organism>
<name>A0ABQ9VNW5_SAGOE</name>
<proteinExistence type="predicted"/>